<feature type="region of interest" description="Disordered" evidence="1">
    <location>
        <begin position="52"/>
        <end position="71"/>
    </location>
</feature>
<name>A0AAU7Q6J0_9GAMM</name>
<accession>A0AAU7Q6J0</accession>
<evidence type="ECO:0000256" key="1">
    <source>
        <dbReference type="SAM" id="MobiDB-lite"/>
    </source>
</evidence>
<feature type="domain" description="Rhamnogalacturonase A/B/Epimerase-like pectate lyase" evidence="2">
    <location>
        <begin position="102"/>
        <end position="157"/>
    </location>
</feature>
<evidence type="ECO:0000313" key="3">
    <source>
        <dbReference type="EMBL" id="XBS68537.1"/>
    </source>
</evidence>
<sequence length="231" mass="25201">MERRELLKGSLSGIIGACAASTFERAAYGKDITSGNDDATDNFRLSLSAERGPGETVHIADTSRSRESTQTPQGVSLSDWIFGNTRSIYLYLTQDKVDSLKRGDMTDVTTELNKAMEDNIAIFLPNGNYSISKTIKVGQNSSLIGNGAKTVYIDNQGNNHAFTFPIGYFRGTKDFFGFSIGSKKATAIDKYAFFFDSAPNGKLDYSVGWRFLCIEFYGFGMGGGLVPTGLF</sequence>
<reference evidence="3" key="1">
    <citation type="submission" date="2024-06" db="EMBL/GenBank/DDBJ databases">
        <authorList>
            <person name="Coelho C."/>
            <person name="Bento M."/>
            <person name="Garcia E."/>
            <person name="Camelo A."/>
            <person name="Brandao I."/>
            <person name="Espirito Santo C."/>
            <person name="Trovao J."/>
            <person name="Verissimo A."/>
            <person name="Costa J."/>
            <person name="Tiago I."/>
        </authorList>
    </citation>
    <scope>NUCLEOTIDE SEQUENCE</scope>
    <source>
        <strain evidence="3">KWT182</strain>
    </source>
</reference>
<dbReference type="GO" id="GO:0016787">
    <property type="term" value="F:hydrolase activity"/>
    <property type="evidence" value="ECO:0007669"/>
    <property type="project" value="UniProtKB-KW"/>
</dbReference>
<gene>
    <name evidence="3" type="ORF">ABK905_17840</name>
</gene>
<dbReference type="InterPro" id="IPR011050">
    <property type="entry name" value="Pectin_lyase_fold/virulence"/>
</dbReference>
<dbReference type="SUPFAM" id="SSF51126">
    <property type="entry name" value="Pectin lyase-like"/>
    <property type="match status" value="1"/>
</dbReference>
<evidence type="ECO:0000259" key="2">
    <source>
        <dbReference type="Pfam" id="PF12708"/>
    </source>
</evidence>
<dbReference type="AlphaFoldDB" id="A0AAU7Q6J0"/>
<dbReference type="Pfam" id="PF12708">
    <property type="entry name" value="Pect-lyase_RHGA_epim"/>
    <property type="match status" value="1"/>
</dbReference>
<dbReference type="InterPro" id="IPR012334">
    <property type="entry name" value="Pectin_lyas_fold"/>
</dbReference>
<keyword evidence="3" id="KW-0378">Hydrolase</keyword>
<proteinExistence type="predicted"/>
<dbReference type="Gene3D" id="2.160.20.10">
    <property type="entry name" value="Single-stranded right-handed beta-helix, Pectin lyase-like"/>
    <property type="match status" value="1"/>
</dbReference>
<protein>
    <submittedName>
        <fullName evidence="3">Glycosyl hydrolase family 28-related protein</fullName>
    </submittedName>
</protein>
<dbReference type="InterPro" id="IPR024535">
    <property type="entry name" value="RHGA/B-epi-like_pectate_lyase"/>
</dbReference>
<organism evidence="3">
    <name type="scientific">Acerihabitans sp. KWT182</name>
    <dbReference type="NCBI Taxonomy" id="3157919"/>
    <lineage>
        <taxon>Bacteria</taxon>
        <taxon>Pseudomonadati</taxon>
        <taxon>Pseudomonadota</taxon>
        <taxon>Gammaproteobacteria</taxon>
        <taxon>Enterobacterales</taxon>
        <taxon>Pectobacteriaceae</taxon>
        <taxon>Acerihabitans</taxon>
    </lineage>
</organism>
<dbReference type="EMBL" id="CP157947">
    <property type="protein sequence ID" value="XBS68537.1"/>
    <property type="molecule type" value="Genomic_DNA"/>
</dbReference>